<evidence type="ECO:0000313" key="4">
    <source>
        <dbReference type="Proteomes" id="UP000604046"/>
    </source>
</evidence>
<dbReference type="InterPro" id="IPR012337">
    <property type="entry name" value="RNaseH-like_sf"/>
</dbReference>
<proteinExistence type="predicted"/>
<sequence>MKDLSENSGAWWEAVLRTVEGSYSKWLGATQLERLTIQPEDADYAVKGRWTRVNARACQLLLNAVPEVVRSDLIARRATQDVTQLVFRLFVLYQPGGSSERGHTLAQLQSPPHGTNVAETLEILRGWPRHLRRCQQLGMSAPDPTVLAKGLDMATAKVITGNPDAHFRTQLLRTSLRLDAKPTLRQVEDYQRHLQAEVEQMAAAGGSDRAPMALADTGATHSLRHPHSQEEWDQSMWVNVVLAGGEQVQMKMNNAGTLLFGADGTARETTTNAIVPVGELVKTLGYRFEWGPASCHLVGPDGTIVRLSTKEGCPHISEARALELISKIEKKKLDQFTENVKGTEARVQAMARTLDKSWFDYLGEACYGHSGQEILKKLTFLNRRQRRRLWSSKSWVVHLFAGKTKKEAFSWLNDGDRVLLELDIARSQGHNLLDQDLWRALSWAASQGKIAAVIGGPPCRTFSRLRFREPGPSPVRSRANPYGWPDQSPSERLQVTRDTKLFVRMLWLHAKSTAGRLQSLGRRMSASTVAFVLEQPQDPHEYLPSTTPNWSELPSFWDTEMWKRYAAEAGLTEVSFEQGAYGHKAIKPTTLGTNMMSLALLRGAKTKGVLEPFDGPSEALAAWAPGLCAAISLALKEWLVTPALTAMTVGQWKEHVARGHLPPRRDCLYCSMFGASGRPHRRVSHPEMFTLTSDLSGPHEAGLDHNARSPFYKQFKNLLVCKYRFPASFANGTWEETAEDGEVVDENTSPFDEGDQLEKELEPYSPSEPEDQEQDERNAHVGAGVSDGDGELEEDCEAEESGKRVQNPQMAEGDTKPPESTYLVFATPLVSGTSAEILEALQDILTYLRHHNLPVLRHHSDKASAFQGRMIRSYLKNQSIRVTTSEPGVPQSNGSVEQTVRWVKQRTRTLLGASGLPKKLWPQAAAAAAAMQRADVLGFMTKLMAPFGAKVMVKKRHYDYDLKEKSKAKDSFGAKWEEARYVGLSDYVQGGHLVFNEARNSFIHTTNVRVGLHDPGFPSDVLEALMNGAYIVIRKTILSQRTTRWSSSLRNLVEACGSNCKMEIQCEGRLWPPLTTKELTSVAPIPCRTDKYDE</sequence>
<dbReference type="Gene3D" id="3.30.420.10">
    <property type="entry name" value="Ribonuclease H-like superfamily/Ribonuclease H"/>
    <property type="match status" value="1"/>
</dbReference>
<dbReference type="AlphaFoldDB" id="A0A812PR67"/>
<dbReference type="SUPFAM" id="SSF53098">
    <property type="entry name" value="Ribonuclease H-like"/>
    <property type="match status" value="1"/>
</dbReference>
<comment type="caution">
    <text evidence="3">The sequence shown here is derived from an EMBL/GenBank/DDBJ whole genome shotgun (WGS) entry which is preliminary data.</text>
</comment>
<accession>A0A812PR67</accession>
<feature type="region of interest" description="Disordered" evidence="1">
    <location>
        <begin position="736"/>
        <end position="819"/>
    </location>
</feature>
<dbReference type="EMBL" id="CAJNDS010002168">
    <property type="protein sequence ID" value="CAE7358477.1"/>
    <property type="molecule type" value="Genomic_DNA"/>
</dbReference>
<protein>
    <submittedName>
        <fullName evidence="3">GIP protein</fullName>
    </submittedName>
</protein>
<dbReference type="OrthoDB" id="446493at2759"/>
<organism evidence="3 4">
    <name type="scientific">Symbiodinium natans</name>
    <dbReference type="NCBI Taxonomy" id="878477"/>
    <lineage>
        <taxon>Eukaryota</taxon>
        <taxon>Sar</taxon>
        <taxon>Alveolata</taxon>
        <taxon>Dinophyceae</taxon>
        <taxon>Suessiales</taxon>
        <taxon>Symbiodiniaceae</taxon>
        <taxon>Symbiodinium</taxon>
    </lineage>
</organism>
<dbReference type="InterPro" id="IPR036397">
    <property type="entry name" value="RNaseH_sf"/>
</dbReference>
<evidence type="ECO:0000259" key="2">
    <source>
        <dbReference type="PROSITE" id="PS50994"/>
    </source>
</evidence>
<dbReference type="GO" id="GO:0003676">
    <property type="term" value="F:nucleic acid binding"/>
    <property type="evidence" value="ECO:0007669"/>
    <property type="project" value="InterPro"/>
</dbReference>
<gene>
    <name evidence="3" type="primary">GIP</name>
    <name evidence="3" type="ORF">SNAT2548_LOCUS19173</name>
</gene>
<feature type="compositionally biased region" description="Acidic residues" evidence="1">
    <location>
        <begin position="736"/>
        <end position="745"/>
    </location>
</feature>
<name>A0A812PR67_9DINO</name>
<dbReference type="InterPro" id="IPR001584">
    <property type="entry name" value="Integrase_cat-core"/>
</dbReference>
<feature type="compositionally biased region" description="Acidic residues" evidence="1">
    <location>
        <begin position="788"/>
        <end position="799"/>
    </location>
</feature>
<dbReference type="PROSITE" id="PS50994">
    <property type="entry name" value="INTEGRASE"/>
    <property type="match status" value="1"/>
</dbReference>
<feature type="region of interest" description="Disordered" evidence="1">
    <location>
        <begin position="470"/>
        <end position="490"/>
    </location>
</feature>
<evidence type="ECO:0000313" key="3">
    <source>
        <dbReference type="EMBL" id="CAE7358477.1"/>
    </source>
</evidence>
<keyword evidence="4" id="KW-1185">Reference proteome</keyword>
<dbReference type="Proteomes" id="UP000604046">
    <property type="component" value="Unassembled WGS sequence"/>
</dbReference>
<reference evidence="3" key="1">
    <citation type="submission" date="2021-02" db="EMBL/GenBank/DDBJ databases">
        <authorList>
            <person name="Dougan E. K."/>
            <person name="Rhodes N."/>
            <person name="Thang M."/>
            <person name="Chan C."/>
        </authorList>
    </citation>
    <scope>NUCLEOTIDE SEQUENCE</scope>
</reference>
<feature type="domain" description="Integrase catalytic" evidence="2">
    <location>
        <begin position="821"/>
        <end position="954"/>
    </location>
</feature>
<dbReference type="GO" id="GO:0015074">
    <property type="term" value="P:DNA integration"/>
    <property type="evidence" value="ECO:0007669"/>
    <property type="project" value="InterPro"/>
</dbReference>
<evidence type="ECO:0000256" key="1">
    <source>
        <dbReference type="SAM" id="MobiDB-lite"/>
    </source>
</evidence>